<sequence>MVKSTRAKTLSVLQDRVARCRRLYARTGQLVLKKLYMFSVETKMTFASRLYVKRGRDEKGTKKHDYLGSDNDSMFDMPDEEHKGYIGRGHEELDRVVKEFGEDQDN</sequence>
<feature type="region of interest" description="Disordered" evidence="1">
    <location>
        <begin position="60"/>
        <end position="81"/>
    </location>
</feature>
<organism evidence="2 3">
    <name type="scientific">Cryptococcus amylolentus CBS 6039</name>
    <dbReference type="NCBI Taxonomy" id="1295533"/>
    <lineage>
        <taxon>Eukaryota</taxon>
        <taxon>Fungi</taxon>
        <taxon>Dikarya</taxon>
        <taxon>Basidiomycota</taxon>
        <taxon>Agaricomycotina</taxon>
        <taxon>Tremellomycetes</taxon>
        <taxon>Tremellales</taxon>
        <taxon>Cryptococcaceae</taxon>
        <taxon>Cryptococcus</taxon>
    </lineage>
</organism>
<dbReference type="EMBL" id="AWGJ01000011">
    <property type="protein sequence ID" value="ODN74340.1"/>
    <property type="molecule type" value="Genomic_DNA"/>
</dbReference>
<evidence type="ECO:0000313" key="3">
    <source>
        <dbReference type="Proteomes" id="UP000094065"/>
    </source>
</evidence>
<dbReference type="GeneID" id="30158065"/>
<keyword evidence="3" id="KW-1185">Reference proteome</keyword>
<evidence type="ECO:0000313" key="2">
    <source>
        <dbReference type="EMBL" id="ODN74340.1"/>
    </source>
</evidence>
<dbReference type="RefSeq" id="XP_018990121.1">
    <property type="nucleotide sequence ID" value="XM_019141314.1"/>
</dbReference>
<evidence type="ECO:0000256" key="1">
    <source>
        <dbReference type="SAM" id="MobiDB-lite"/>
    </source>
</evidence>
<accession>A0A1E3HDC2</accession>
<name>A0A1E3HDC2_9TREE</name>
<protein>
    <submittedName>
        <fullName evidence="2">Uncharacterized protein</fullName>
    </submittedName>
</protein>
<dbReference type="AlphaFoldDB" id="A0A1E3HDC2"/>
<comment type="caution">
    <text evidence="2">The sequence shown here is derived from an EMBL/GenBank/DDBJ whole genome shotgun (WGS) entry which is preliminary data.</text>
</comment>
<reference evidence="2 3" key="1">
    <citation type="submission" date="2016-06" db="EMBL/GenBank/DDBJ databases">
        <title>Evolution of pathogenesis and genome organization in the Tremellales.</title>
        <authorList>
            <person name="Cuomo C."/>
            <person name="Litvintseva A."/>
            <person name="Heitman J."/>
            <person name="Chen Y."/>
            <person name="Sun S."/>
            <person name="Springer D."/>
            <person name="Dromer F."/>
            <person name="Young S."/>
            <person name="Zeng Q."/>
            <person name="Chapman S."/>
            <person name="Gujja S."/>
            <person name="Saif S."/>
            <person name="Birren B."/>
        </authorList>
    </citation>
    <scope>NUCLEOTIDE SEQUENCE [LARGE SCALE GENOMIC DNA]</scope>
    <source>
        <strain evidence="2 3">CBS 6039</strain>
    </source>
</reference>
<gene>
    <name evidence="2" type="ORF">L202_06756</name>
</gene>
<dbReference type="Proteomes" id="UP000094065">
    <property type="component" value="Unassembled WGS sequence"/>
</dbReference>
<proteinExistence type="predicted"/>